<proteinExistence type="predicted"/>
<keyword evidence="1" id="KW-1133">Transmembrane helix</keyword>
<evidence type="ECO:0000256" key="1">
    <source>
        <dbReference type="SAM" id="Phobius"/>
    </source>
</evidence>
<feature type="transmembrane region" description="Helical" evidence="1">
    <location>
        <begin position="23"/>
        <end position="43"/>
    </location>
</feature>
<sequence>MSSLPEVATGDRLGVSTTEETETVNAVVTLAVLALLVSVAFSVTSMA</sequence>
<dbReference type="Proteomes" id="UP000033220">
    <property type="component" value="Chromosome DSM 122"/>
</dbReference>
<keyword evidence="1" id="KW-0812">Transmembrane</keyword>
<dbReference type="HOGENOM" id="CLU_3172613_0_0_5"/>
<reference evidence="2 3" key="1">
    <citation type="submission" date="2012-02" db="EMBL/GenBank/DDBJ databases">
        <title>Shotgun genome sequence of Phaeospirillum photometricum DSM 122.</title>
        <authorList>
            <person name="Duquesne K."/>
            <person name="Sturgis J."/>
        </authorList>
    </citation>
    <scope>NUCLEOTIDE SEQUENCE [LARGE SCALE GENOMIC DNA]</scope>
    <source>
        <strain evidence="3">DSM122</strain>
    </source>
</reference>
<evidence type="ECO:0000313" key="3">
    <source>
        <dbReference type="Proteomes" id="UP000033220"/>
    </source>
</evidence>
<keyword evidence="3" id="KW-1185">Reference proteome</keyword>
<organism evidence="2 3">
    <name type="scientific">Pararhodospirillum photometricum DSM 122</name>
    <dbReference type="NCBI Taxonomy" id="1150469"/>
    <lineage>
        <taxon>Bacteria</taxon>
        <taxon>Pseudomonadati</taxon>
        <taxon>Pseudomonadota</taxon>
        <taxon>Alphaproteobacteria</taxon>
        <taxon>Rhodospirillales</taxon>
        <taxon>Rhodospirillaceae</taxon>
        <taxon>Pararhodospirillum</taxon>
    </lineage>
</organism>
<dbReference type="KEGG" id="rpm:RSPPHO_02953"/>
<name>H6SQ60_PARPM</name>
<accession>H6SQ60</accession>
<dbReference type="EMBL" id="HE663493">
    <property type="protein sequence ID" value="CCG09579.1"/>
    <property type="molecule type" value="Genomic_DNA"/>
</dbReference>
<gene>
    <name evidence="2" type="ORF">RSPPHO_02953</name>
</gene>
<evidence type="ECO:0000313" key="2">
    <source>
        <dbReference type="EMBL" id="CCG09579.1"/>
    </source>
</evidence>
<keyword evidence="1" id="KW-0472">Membrane</keyword>
<protein>
    <submittedName>
        <fullName evidence="2">Uncharacterized protein</fullName>
    </submittedName>
</protein>
<dbReference type="AlphaFoldDB" id="H6SQ60"/>